<feature type="domain" description="Reelin" evidence="2">
    <location>
        <begin position="1"/>
        <end position="55"/>
    </location>
</feature>
<accession>A0ABD0P535</accession>
<feature type="region of interest" description="Disordered" evidence="1">
    <location>
        <begin position="36"/>
        <end position="55"/>
    </location>
</feature>
<sequence>MPEEPADRAAPSDGYCSWITRAQPHGAAGRREGFSEFRLRVEGDPEHYQPGSTYR</sequence>
<evidence type="ECO:0000256" key="1">
    <source>
        <dbReference type="SAM" id="MobiDB-lite"/>
    </source>
</evidence>
<dbReference type="PROSITE" id="PS51019">
    <property type="entry name" value="REELIN"/>
    <property type="match status" value="1"/>
</dbReference>
<reference evidence="3 4" key="1">
    <citation type="submission" date="2024-05" db="EMBL/GenBank/DDBJ databases">
        <title>Genome sequencing and assembly of Indian major carp, Cirrhinus mrigala (Hamilton, 1822).</title>
        <authorList>
            <person name="Mohindra V."/>
            <person name="Chowdhury L.M."/>
            <person name="Lal K."/>
            <person name="Jena J.K."/>
        </authorList>
    </citation>
    <scope>NUCLEOTIDE SEQUENCE [LARGE SCALE GENOMIC DNA]</scope>
    <source>
        <strain evidence="3">CM1030</strain>
        <tissue evidence="3">Blood</tissue>
    </source>
</reference>
<gene>
    <name evidence="3" type="ORF">M9458_037262</name>
</gene>
<dbReference type="EMBL" id="JAMKFB020000018">
    <property type="protein sequence ID" value="KAL0169040.1"/>
    <property type="molecule type" value="Genomic_DNA"/>
</dbReference>
<comment type="caution">
    <text evidence="3">The sequence shown here is derived from an EMBL/GenBank/DDBJ whole genome shotgun (WGS) entry which is preliminary data.</text>
</comment>
<keyword evidence="4" id="KW-1185">Reference proteome</keyword>
<dbReference type="Proteomes" id="UP001529510">
    <property type="component" value="Unassembled WGS sequence"/>
</dbReference>
<name>A0ABD0P535_CIRMR</name>
<dbReference type="AlphaFoldDB" id="A0ABD0P535"/>
<evidence type="ECO:0000313" key="3">
    <source>
        <dbReference type="EMBL" id="KAL0169040.1"/>
    </source>
</evidence>
<feature type="compositionally biased region" description="Basic and acidic residues" evidence="1">
    <location>
        <begin position="36"/>
        <end position="47"/>
    </location>
</feature>
<evidence type="ECO:0000259" key="2">
    <source>
        <dbReference type="PROSITE" id="PS51019"/>
    </source>
</evidence>
<dbReference type="InterPro" id="IPR002861">
    <property type="entry name" value="Reeler_dom"/>
</dbReference>
<protein>
    <recommendedName>
        <fullName evidence="2">Reelin domain-containing protein</fullName>
    </recommendedName>
</protein>
<organism evidence="3 4">
    <name type="scientific">Cirrhinus mrigala</name>
    <name type="common">Mrigala</name>
    <dbReference type="NCBI Taxonomy" id="683832"/>
    <lineage>
        <taxon>Eukaryota</taxon>
        <taxon>Metazoa</taxon>
        <taxon>Chordata</taxon>
        <taxon>Craniata</taxon>
        <taxon>Vertebrata</taxon>
        <taxon>Euteleostomi</taxon>
        <taxon>Actinopterygii</taxon>
        <taxon>Neopterygii</taxon>
        <taxon>Teleostei</taxon>
        <taxon>Ostariophysi</taxon>
        <taxon>Cypriniformes</taxon>
        <taxon>Cyprinidae</taxon>
        <taxon>Labeoninae</taxon>
        <taxon>Labeonini</taxon>
        <taxon>Cirrhinus</taxon>
    </lineage>
</organism>
<evidence type="ECO:0000313" key="4">
    <source>
        <dbReference type="Proteomes" id="UP001529510"/>
    </source>
</evidence>
<feature type="non-terminal residue" evidence="3">
    <location>
        <position position="55"/>
    </location>
</feature>
<proteinExistence type="predicted"/>